<reference evidence="1 2" key="1">
    <citation type="journal article" date="2009" name="J. Bacteriol.">
        <title>Draft genome sequence of the extremely acidophilic bacterium Acidithiobacillus caldus ATCC 51756 reveals metabolic versatility in the genus Acidithiobacillus.</title>
        <authorList>
            <person name="Valdes J."/>
            <person name="Quatrini R."/>
            <person name="Hallberg K."/>
            <person name="Dopson M."/>
            <person name="Valenzuela P.D."/>
            <person name="Holmes D.S."/>
        </authorList>
    </citation>
    <scope>NUCLEOTIDE SEQUENCE [LARGE SCALE GENOMIC DNA]</scope>
    <source>
        <strain evidence="2">ATCC 51756 / DSM 8584 / KU</strain>
        <plasmid evidence="2">megaPlasmid mpAca1.1</plasmid>
    </source>
</reference>
<keyword evidence="1" id="KW-0614">Plasmid</keyword>
<dbReference type="KEGG" id="acz:Acaty_m0100"/>
<protein>
    <submittedName>
        <fullName evidence="1">Integrase, catalytic region</fullName>
    </submittedName>
</protein>
<name>A0A059ZYZ6_ACICK</name>
<geneLocation type="plasmid" evidence="2">
    <name>megaPlasmid mpAca1.1</name>
</geneLocation>
<sequence length="56" mass="6386">MVNLKTVHRAVHILGMVAIAPGPHTSTPHPQHPKYPYLLRSVAIDRPYRVWFTDVT</sequence>
<gene>
    <name evidence="1" type="ORF">Acaty_m0100</name>
</gene>
<accession>A0A059ZYZ6</accession>
<dbReference type="eggNOG" id="COG2801">
    <property type="taxonomic scope" value="Bacteria"/>
</dbReference>
<dbReference type="AlphaFoldDB" id="A0A059ZYZ6"/>
<organism evidence="1 2">
    <name type="scientific">Acidithiobacillus caldus (strain ATCC 51756 / DSM 8584 / KU)</name>
    <dbReference type="NCBI Taxonomy" id="637389"/>
    <lineage>
        <taxon>Bacteria</taxon>
        <taxon>Pseudomonadati</taxon>
        <taxon>Pseudomonadota</taxon>
        <taxon>Acidithiobacillia</taxon>
        <taxon>Acidithiobacillales</taxon>
        <taxon>Acidithiobacillaceae</taxon>
        <taxon>Acidithiobacillus</taxon>
    </lineage>
</organism>
<proteinExistence type="predicted"/>
<dbReference type="RefSeq" id="WP_153801866.1">
    <property type="nucleotide sequence ID" value="NZ_CP005987.1"/>
</dbReference>
<dbReference type="HOGENOM" id="CLU_3003475_0_0_6"/>
<dbReference type="Proteomes" id="UP000005522">
    <property type="component" value="Plasmid megap mpAca1.1"/>
</dbReference>
<dbReference type="EMBL" id="CP005987">
    <property type="protein sequence ID" value="AIA56673.1"/>
    <property type="molecule type" value="Genomic_DNA"/>
</dbReference>
<evidence type="ECO:0000313" key="1">
    <source>
        <dbReference type="EMBL" id="AIA56673.1"/>
    </source>
</evidence>
<evidence type="ECO:0000313" key="2">
    <source>
        <dbReference type="Proteomes" id="UP000005522"/>
    </source>
</evidence>